<sequence length="179" mass="19035">MKKNNIIDLSVAALCVALGILIPSVFHLFGQAGAVFCPMHIPVIVCGMVCGWKYGGLCGLIVPPLSFLIIGMPPIYPMGVSMMLELCAYGVLAGLLYKRFNVFVSLIGAMIGGRVVYGLVNLILMGIAGTAYSMEAFLTGAFVTALPGIVIQLIFIPALVVLLEQLGFLKKKQKAKIAE</sequence>
<feature type="transmembrane region" description="Helical" evidence="1">
    <location>
        <begin position="103"/>
        <end position="124"/>
    </location>
</feature>
<dbReference type="AlphaFoldDB" id="A0A926E239"/>
<evidence type="ECO:0000313" key="3">
    <source>
        <dbReference type="Proteomes" id="UP000610760"/>
    </source>
</evidence>
<reference evidence="2" key="1">
    <citation type="submission" date="2020-08" db="EMBL/GenBank/DDBJ databases">
        <title>Genome public.</title>
        <authorList>
            <person name="Liu C."/>
            <person name="Sun Q."/>
        </authorList>
    </citation>
    <scope>NUCLEOTIDE SEQUENCE</scope>
    <source>
        <strain evidence="2">NSJ-33</strain>
    </source>
</reference>
<dbReference type="GO" id="GO:0022857">
    <property type="term" value="F:transmembrane transporter activity"/>
    <property type="evidence" value="ECO:0007669"/>
    <property type="project" value="InterPro"/>
</dbReference>
<gene>
    <name evidence="2" type="ORF">H8710_05885</name>
</gene>
<organism evidence="2 3">
    <name type="scientific">Fumia xinanensis</name>
    <dbReference type="NCBI Taxonomy" id="2763659"/>
    <lineage>
        <taxon>Bacteria</taxon>
        <taxon>Bacillati</taxon>
        <taxon>Bacillota</taxon>
        <taxon>Clostridia</taxon>
        <taxon>Eubacteriales</taxon>
        <taxon>Oscillospiraceae</taxon>
        <taxon>Fumia</taxon>
    </lineage>
</organism>
<name>A0A926E239_9FIRM</name>
<dbReference type="InterPro" id="IPR024529">
    <property type="entry name" value="ECF_trnsprt_substrate-spec"/>
</dbReference>
<keyword evidence="1" id="KW-1133">Transmembrane helix</keyword>
<dbReference type="Pfam" id="PF12822">
    <property type="entry name" value="ECF_trnsprt"/>
    <property type="match status" value="1"/>
</dbReference>
<dbReference type="Gene3D" id="1.10.1760.20">
    <property type="match status" value="1"/>
</dbReference>
<feature type="transmembrane region" description="Helical" evidence="1">
    <location>
        <begin position="136"/>
        <end position="163"/>
    </location>
</feature>
<proteinExistence type="predicted"/>
<dbReference type="Proteomes" id="UP000610760">
    <property type="component" value="Unassembled WGS sequence"/>
</dbReference>
<dbReference type="EMBL" id="JACRSV010000001">
    <property type="protein sequence ID" value="MBC8559602.1"/>
    <property type="molecule type" value="Genomic_DNA"/>
</dbReference>
<keyword evidence="1" id="KW-0472">Membrane</keyword>
<evidence type="ECO:0000256" key="1">
    <source>
        <dbReference type="SAM" id="Phobius"/>
    </source>
</evidence>
<keyword evidence="1" id="KW-0812">Transmembrane</keyword>
<accession>A0A926E239</accession>
<dbReference type="RefSeq" id="WP_249294494.1">
    <property type="nucleotide sequence ID" value="NZ_JACRSV010000001.1"/>
</dbReference>
<evidence type="ECO:0000313" key="2">
    <source>
        <dbReference type="EMBL" id="MBC8559602.1"/>
    </source>
</evidence>
<feature type="transmembrane region" description="Helical" evidence="1">
    <location>
        <begin position="41"/>
        <end position="63"/>
    </location>
</feature>
<feature type="transmembrane region" description="Helical" evidence="1">
    <location>
        <begin position="6"/>
        <end position="29"/>
    </location>
</feature>
<feature type="transmembrane region" description="Helical" evidence="1">
    <location>
        <begin position="75"/>
        <end position="96"/>
    </location>
</feature>
<comment type="caution">
    <text evidence="2">The sequence shown here is derived from an EMBL/GenBank/DDBJ whole genome shotgun (WGS) entry which is preliminary data.</text>
</comment>
<keyword evidence="3" id="KW-1185">Reference proteome</keyword>
<protein>
    <submittedName>
        <fullName evidence="2">ECF transporter S component</fullName>
    </submittedName>
</protein>